<organism evidence="2 3">
    <name type="scientific">Paenibacillus chondroitinus</name>
    <dbReference type="NCBI Taxonomy" id="59842"/>
    <lineage>
        <taxon>Bacteria</taxon>
        <taxon>Bacillati</taxon>
        <taxon>Bacillota</taxon>
        <taxon>Bacilli</taxon>
        <taxon>Bacillales</taxon>
        <taxon>Paenibacillaceae</taxon>
        <taxon>Paenibacillus</taxon>
    </lineage>
</organism>
<gene>
    <name evidence="2" type="ORF">P5G65_33775</name>
</gene>
<proteinExistence type="predicted"/>
<dbReference type="EMBL" id="JAROBY010000088">
    <property type="protein sequence ID" value="MEB4798878.1"/>
    <property type="molecule type" value="Genomic_DNA"/>
</dbReference>
<evidence type="ECO:0000259" key="1">
    <source>
        <dbReference type="Pfam" id="PF24032"/>
    </source>
</evidence>
<accession>A0ABU6DMB6</accession>
<feature type="domain" description="YqbQ/XkdQ" evidence="1">
    <location>
        <begin position="55"/>
        <end position="367"/>
    </location>
</feature>
<comment type="caution">
    <text evidence="2">The sequence shown here is derived from an EMBL/GenBank/DDBJ whole genome shotgun (WGS) entry which is preliminary data.</text>
</comment>
<protein>
    <recommendedName>
        <fullName evidence="1">YqbQ/XkdQ domain-containing protein</fullName>
    </recommendedName>
</protein>
<dbReference type="Proteomes" id="UP001355653">
    <property type="component" value="Unassembled WGS sequence"/>
</dbReference>
<keyword evidence="3" id="KW-1185">Reference proteome</keyword>
<evidence type="ECO:0000313" key="3">
    <source>
        <dbReference type="Proteomes" id="UP001355653"/>
    </source>
</evidence>
<reference evidence="2 3" key="1">
    <citation type="submission" date="2023-03" db="EMBL/GenBank/DDBJ databases">
        <title>Bacillus Genome Sequencing.</title>
        <authorList>
            <person name="Dunlap C."/>
        </authorList>
    </citation>
    <scope>NUCLEOTIDE SEQUENCE [LARGE SCALE GENOMIC DNA]</scope>
    <source>
        <strain evidence="2 3">NRS-1351</strain>
    </source>
</reference>
<dbReference type="RefSeq" id="WP_246069343.1">
    <property type="nucleotide sequence ID" value="NZ_JAROBY010000088.1"/>
</dbReference>
<dbReference type="SUPFAM" id="SSF69279">
    <property type="entry name" value="Phage tail proteins"/>
    <property type="match status" value="1"/>
</dbReference>
<evidence type="ECO:0000313" key="2">
    <source>
        <dbReference type="EMBL" id="MEB4798878.1"/>
    </source>
</evidence>
<dbReference type="InterPro" id="IPR056937">
    <property type="entry name" value="YqbQ/XkdQ"/>
</dbReference>
<sequence length="372" mass="41319">MQSQDWTDPMATLSLESSTFTYDELAKKYKEFFAPAYLITVDGTKLSDNVAISTIRVETSIDGTADSFSFRITNAYDVTNNDFQWITDFTLGKAIDISLGYVDKFTPVFTGFITSVVVDFPEDGSPGLIVRGMDLSYLMMKGTKSRSWNKKKYSDIVEEIAKTYGAKVHVDATTTEYPVIAQSQINDFHFIQNLANLVNYDFFVVGKNLYFRKPLTEMSPVMTLEMGKTLNNLTIDMNLAEQITGVKVRAWDNKELKVIEGESATIAKLGSNSKTGKDILAAKGDFVEHVYTNVTSVEEAKTYASALLNRRAMKLISGSGECIGIPEIRAGRYIKLNGIGKKFDQPYYVTGATHLINDSGYTTRFQLGGNAV</sequence>
<dbReference type="Pfam" id="PF24032">
    <property type="entry name" value="YQBQ"/>
    <property type="match status" value="1"/>
</dbReference>
<name>A0ABU6DMB6_9BACL</name>